<feature type="domain" description="BAG" evidence="4">
    <location>
        <begin position="140"/>
        <end position="214"/>
    </location>
</feature>
<gene>
    <name evidence="5" type="primary">BAG5_2</name>
    <name evidence="5" type="ORF">g.98858</name>
</gene>
<feature type="non-terminal residue" evidence="5">
    <location>
        <position position="279"/>
    </location>
</feature>
<evidence type="ECO:0000256" key="1">
    <source>
        <dbReference type="ARBA" id="ARBA00023186"/>
    </source>
</evidence>
<feature type="compositionally biased region" description="Low complexity" evidence="3">
    <location>
        <begin position="262"/>
        <end position="279"/>
    </location>
</feature>
<feature type="non-terminal residue" evidence="5">
    <location>
        <position position="1"/>
    </location>
</feature>
<feature type="region of interest" description="Disordered" evidence="3">
    <location>
        <begin position="228"/>
        <end position="279"/>
    </location>
</feature>
<reference evidence="5" key="1">
    <citation type="submission" date="2015-07" db="EMBL/GenBank/DDBJ databases">
        <title>Transcriptome Assembly of Anthurium amnicola.</title>
        <authorList>
            <person name="Suzuki J."/>
        </authorList>
    </citation>
    <scope>NUCLEOTIDE SEQUENCE</scope>
</reference>
<feature type="region of interest" description="Disordered" evidence="3">
    <location>
        <begin position="1"/>
        <end position="68"/>
    </location>
</feature>
<dbReference type="GO" id="GO:0006457">
    <property type="term" value="P:protein folding"/>
    <property type="evidence" value="ECO:0007669"/>
    <property type="project" value="TreeGrafter"/>
</dbReference>
<dbReference type="PROSITE" id="PS51035">
    <property type="entry name" value="BAG"/>
    <property type="match status" value="1"/>
</dbReference>
<dbReference type="PROSITE" id="PS50096">
    <property type="entry name" value="IQ"/>
    <property type="match status" value="1"/>
</dbReference>
<feature type="compositionally biased region" description="Polar residues" evidence="3">
    <location>
        <begin position="9"/>
        <end position="28"/>
    </location>
</feature>
<organism evidence="5">
    <name type="scientific">Anthurium amnicola</name>
    <dbReference type="NCBI Taxonomy" id="1678845"/>
    <lineage>
        <taxon>Eukaryota</taxon>
        <taxon>Viridiplantae</taxon>
        <taxon>Streptophyta</taxon>
        <taxon>Embryophyta</taxon>
        <taxon>Tracheophyta</taxon>
        <taxon>Spermatophyta</taxon>
        <taxon>Magnoliopsida</taxon>
        <taxon>Liliopsida</taxon>
        <taxon>Araceae</taxon>
        <taxon>Pothoideae</taxon>
        <taxon>Potheae</taxon>
        <taxon>Anthurium</taxon>
    </lineage>
</organism>
<keyword evidence="1" id="KW-0143">Chaperone</keyword>
<feature type="compositionally biased region" description="Pro residues" evidence="3">
    <location>
        <begin position="31"/>
        <end position="51"/>
    </location>
</feature>
<evidence type="ECO:0000256" key="2">
    <source>
        <dbReference type="SAM" id="Coils"/>
    </source>
</evidence>
<dbReference type="InterPro" id="IPR036533">
    <property type="entry name" value="BAG_dom_sf"/>
</dbReference>
<dbReference type="GO" id="GO:0051087">
    <property type="term" value="F:protein-folding chaperone binding"/>
    <property type="evidence" value="ECO:0007669"/>
    <property type="project" value="InterPro"/>
</dbReference>
<dbReference type="Gene3D" id="1.20.58.120">
    <property type="entry name" value="BAG domain"/>
    <property type="match status" value="1"/>
</dbReference>
<dbReference type="AlphaFoldDB" id="A0A1D1XYE7"/>
<dbReference type="GO" id="GO:0009506">
    <property type="term" value="C:plasmodesma"/>
    <property type="evidence" value="ECO:0007669"/>
    <property type="project" value="TreeGrafter"/>
</dbReference>
<evidence type="ECO:0000313" key="5">
    <source>
        <dbReference type="EMBL" id="JAT47408.1"/>
    </source>
</evidence>
<dbReference type="InterPro" id="IPR040400">
    <property type="entry name" value="BAG5/6/7/8"/>
</dbReference>
<proteinExistence type="predicted"/>
<name>A0A1D1XYE7_9ARAE</name>
<dbReference type="CDD" id="cd23767">
    <property type="entry name" value="IQCD"/>
    <property type="match status" value="1"/>
</dbReference>
<dbReference type="InterPro" id="IPR003103">
    <property type="entry name" value="BAG_domain"/>
</dbReference>
<dbReference type="SMART" id="SM00264">
    <property type="entry name" value="BAG"/>
    <property type="match status" value="1"/>
</dbReference>
<sequence length="279" mass="29338">PSSPPDQLELNTQTGCVTVQTPSSSSAEPGTPHPSHPWLPFSLPPPPPPLPSSSSSSSSRAMEDPFFPGFWTPARPRAAAAPSMAKPPRPAKVVSIPVHFVGSHDNPVRQPRSSSTVGMARAEAASRIQSAFRGFLVRKSVAAVRALEAEIDAIEREVEGGGERLRRDGRERLRVNESLMSVIFRLDSVRGVRDCRRRAVRRAIALQEAVDAIAGELRRATGEEALGGEGLASSAITDAGGEGDLEAEDSDGASLMADEEGAAAAGDRGGEAQAPEVIL</sequence>
<dbReference type="PANTHER" id="PTHR33322">
    <property type="entry name" value="BAG DOMAIN CONTAINING PROTEIN, EXPRESSED"/>
    <property type="match status" value="1"/>
</dbReference>
<dbReference type="SUPFAM" id="SSF63491">
    <property type="entry name" value="BAG domain"/>
    <property type="match status" value="1"/>
</dbReference>
<feature type="compositionally biased region" description="Acidic residues" evidence="3">
    <location>
        <begin position="241"/>
        <end position="261"/>
    </location>
</feature>
<feature type="coiled-coil region" evidence="2">
    <location>
        <begin position="137"/>
        <end position="164"/>
    </location>
</feature>
<evidence type="ECO:0000259" key="4">
    <source>
        <dbReference type="PROSITE" id="PS51035"/>
    </source>
</evidence>
<accession>A0A1D1XYE7</accession>
<dbReference type="InterPro" id="IPR000048">
    <property type="entry name" value="IQ_motif_EF-hand-BS"/>
</dbReference>
<dbReference type="Pfam" id="PF00612">
    <property type="entry name" value="IQ"/>
    <property type="match status" value="1"/>
</dbReference>
<keyword evidence="2" id="KW-0175">Coiled coil</keyword>
<dbReference type="PANTHER" id="PTHR33322:SF4">
    <property type="entry name" value="BAG DOMAIN CONTAINING PROTEIN, EXPRESSED"/>
    <property type="match status" value="1"/>
</dbReference>
<protein>
    <submittedName>
        <fullName evidence="5">BAG family molecular chaperone regulator 5, mitochondrial</fullName>
    </submittedName>
</protein>
<evidence type="ECO:0000256" key="3">
    <source>
        <dbReference type="SAM" id="MobiDB-lite"/>
    </source>
</evidence>
<dbReference type="Pfam" id="PF02179">
    <property type="entry name" value="BAG"/>
    <property type="match status" value="1"/>
</dbReference>
<dbReference type="EMBL" id="GDJX01020528">
    <property type="protein sequence ID" value="JAT47408.1"/>
    <property type="molecule type" value="Transcribed_RNA"/>
</dbReference>